<dbReference type="Proteomes" id="UP000007886">
    <property type="component" value="Chromosome"/>
</dbReference>
<protein>
    <submittedName>
        <fullName evidence="1">Uncharacterized protein</fullName>
    </submittedName>
</protein>
<dbReference type="RefSeq" id="WP_015686317.1">
    <property type="nucleotide sequence ID" value="NC_017082.1"/>
</dbReference>
<evidence type="ECO:0000313" key="2">
    <source>
        <dbReference type="Proteomes" id="UP000007886"/>
    </source>
</evidence>
<name>A0AAI8MEG8_9BRAD</name>
<reference evidence="1 2" key="1">
    <citation type="journal article" date="2012" name="Microbes Environ.">
        <title>Complete genome sequence of Bradyrhizobium sp. S23321: insights into symbiosis evolution in soil oligotrophs.</title>
        <authorList>
            <person name="Okubo T."/>
            <person name="Tsukui T."/>
            <person name="Maita H."/>
            <person name="Okamoto S."/>
            <person name="Oshima K."/>
            <person name="Fujisawa T."/>
            <person name="Saito A."/>
            <person name="Futamata H."/>
            <person name="Hattori R."/>
            <person name="Shimomura Y."/>
            <person name="Haruta S."/>
            <person name="Morimoto S."/>
            <person name="Wang Y."/>
            <person name="Sakai Y."/>
            <person name="Hattori M."/>
            <person name="Aizawa S."/>
            <person name="Nagashima K.V.P."/>
            <person name="Masuda S."/>
            <person name="Hattori T."/>
            <person name="Yamashita A."/>
            <person name="Bao Z."/>
            <person name="Hayatsu M."/>
            <person name="Kajiya-Kanegae H."/>
            <person name="Yoshinaga I."/>
            <person name="Sakamoto K."/>
            <person name="Toyota K."/>
            <person name="Nakao M."/>
            <person name="Kohara M."/>
            <person name="Anda M."/>
            <person name="Niwa R."/>
            <person name="Jung-Hwan P."/>
            <person name="Sameshima-Saito R."/>
            <person name="Tokuda S."/>
            <person name="Yamamoto S."/>
            <person name="Yamamoto S."/>
            <person name="Yokoyama T."/>
            <person name="Akutsu T."/>
            <person name="Nakamura Y."/>
            <person name="Nakahira-Yanaka Y."/>
            <person name="Takada Hoshino Y."/>
            <person name="Hirakawa H."/>
            <person name="Mitsui H."/>
            <person name="Terasawa K."/>
            <person name="Itakura M."/>
            <person name="Sato S."/>
            <person name="Ikeda-Ohtsubo W."/>
            <person name="Sakakura N."/>
            <person name="Kaminuma E."/>
            <person name="Minamisawa K."/>
        </authorList>
    </citation>
    <scope>NUCLEOTIDE SEQUENCE [LARGE SCALE GENOMIC DNA]</scope>
    <source>
        <strain evidence="1 2">S23321</strain>
    </source>
</reference>
<keyword evidence="2" id="KW-1185">Reference proteome</keyword>
<gene>
    <name evidence="1" type="ORF">S23_38350</name>
</gene>
<dbReference type="KEGG" id="brs:S23_38350"/>
<dbReference type="Pfam" id="PF18906">
    <property type="entry name" value="Phage_tube_2"/>
    <property type="match status" value="1"/>
</dbReference>
<proteinExistence type="predicted"/>
<sequence>MVYQTQSNGLVAYKKQSGLGVAASGSGANQLRISGGNGIKLSKAAVQSTEVRNDGLSVRGRHGTQAIAASYNCEASLGSLDPIIEAVMRSTWDATVFNKTQADFTSLTTVADGFVFASGSPIAMGFKVGDVVRATGLPDAANNAKNVRIAALSSTKITTAEALIVNAAPDTTCSIARPGKRLVNPTQLAKAYFTVEEYEGDIDRSTLAQDFVFGGLKFSMAADGLLMAEASGTGTGQIQALASGSSPYYSSTTAPSDVPFSVVDATIRFGGVDLVELTSFDLTVNIQPNAPKTFGSNAQKYSPDVFTGSLLVSMNLTALRKDLARLADFIAETPYSLHILAVDNMSEPKDFLSIVVPNFTLGSVDPSAFSKQGGPRTETIQIPAALVGVDTSTGGNNSMISFQTTAP</sequence>
<dbReference type="InterPro" id="IPR044000">
    <property type="entry name" value="Phage_tube_2"/>
</dbReference>
<organism evidence="1 2">
    <name type="scientific">Bradyrhizobium cosmicum</name>
    <dbReference type="NCBI Taxonomy" id="1404864"/>
    <lineage>
        <taxon>Bacteria</taxon>
        <taxon>Pseudomonadati</taxon>
        <taxon>Pseudomonadota</taxon>
        <taxon>Alphaproteobacteria</taxon>
        <taxon>Hyphomicrobiales</taxon>
        <taxon>Nitrobacteraceae</taxon>
        <taxon>Bradyrhizobium</taxon>
    </lineage>
</organism>
<accession>A0AAI8MEG8</accession>
<dbReference type="EMBL" id="AP012279">
    <property type="protein sequence ID" value="BAL77030.1"/>
    <property type="molecule type" value="Genomic_DNA"/>
</dbReference>
<evidence type="ECO:0000313" key="1">
    <source>
        <dbReference type="EMBL" id="BAL77030.1"/>
    </source>
</evidence>
<dbReference type="AlphaFoldDB" id="A0AAI8MEG8"/>